<accession>A0A6A3MWU2</accession>
<name>A0A6A3MWU2_9STRA</name>
<proteinExistence type="predicted"/>
<dbReference type="Proteomes" id="UP000429607">
    <property type="component" value="Unassembled WGS sequence"/>
</dbReference>
<dbReference type="EMBL" id="QXFU01000432">
    <property type="protein sequence ID" value="KAE9033682.1"/>
    <property type="molecule type" value="Genomic_DNA"/>
</dbReference>
<dbReference type="Proteomes" id="UP000435112">
    <property type="component" value="Unassembled WGS sequence"/>
</dbReference>
<dbReference type="EMBL" id="QXFT01000620">
    <property type="protein sequence ID" value="KAE9339405.1"/>
    <property type="molecule type" value="Genomic_DNA"/>
</dbReference>
<gene>
    <name evidence="3" type="ORF">PR001_g8171</name>
    <name evidence="2" type="ORF">PR002_g8540</name>
    <name evidence="4" type="ORF">PR003_g11024</name>
</gene>
<feature type="signal peptide" evidence="1">
    <location>
        <begin position="1"/>
        <end position="28"/>
    </location>
</feature>
<keyword evidence="1" id="KW-0732">Signal</keyword>
<evidence type="ECO:0000313" key="4">
    <source>
        <dbReference type="EMBL" id="KAE9339405.1"/>
    </source>
</evidence>
<evidence type="ECO:0000313" key="3">
    <source>
        <dbReference type="EMBL" id="KAE9037941.1"/>
    </source>
</evidence>
<evidence type="ECO:0000313" key="6">
    <source>
        <dbReference type="Proteomes" id="UP000434957"/>
    </source>
</evidence>
<keyword evidence="6" id="KW-1185">Reference proteome</keyword>
<evidence type="ECO:0000313" key="7">
    <source>
        <dbReference type="Proteomes" id="UP000435112"/>
    </source>
</evidence>
<dbReference type="Proteomes" id="UP000434957">
    <property type="component" value="Unassembled WGS sequence"/>
</dbReference>
<protein>
    <submittedName>
        <fullName evidence="2">Uncharacterized protein</fullName>
    </submittedName>
</protein>
<dbReference type="AlphaFoldDB" id="A0A6A3MWU2"/>
<evidence type="ECO:0000313" key="5">
    <source>
        <dbReference type="Proteomes" id="UP000429607"/>
    </source>
</evidence>
<dbReference type="EMBL" id="QXFV01000425">
    <property type="protein sequence ID" value="KAE9037941.1"/>
    <property type="molecule type" value="Genomic_DNA"/>
</dbReference>
<organism evidence="2 7">
    <name type="scientific">Phytophthora rubi</name>
    <dbReference type="NCBI Taxonomy" id="129364"/>
    <lineage>
        <taxon>Eukaryota</taxon>
        <taxon>Sar</taxon>
        <taxon>Stramenopiles</taxon>
        <taxon>Oomycota</taxon>
        <taxon>Peronosporomycetes</taxon>
        <taxon>Peronosporales</taxon>
        <taxon>Peronosporaceae</taxon>
        <taxon>Phytophthora</taxon>
    </lineage>
</organism>
<sequence length="53" mass="5939">MQAGVVAECLYLLLGQLFILSGNLRTDARYSSCLPVSGNNAFPRSLRLWNYVF</sequence>
<reference evidence="5 7" key="1">
    <citation type="submission" date="2018-09" db="EMBL/GenBank/DDBJ databases">
        <title>Genomic investigation of the strawberry pathogen Phytophthora fragariae indicates pathogenicity is determined by transcriptional variation in three key races.</title>
        <authorList>
            <person name="Adams T.M."/>
            <person name="Armitage A.D."/>
            <person name="Sobczyk M.K."/>
            <person name="Bates H.J."/>
            <person name="Dunwell J.M."/>
            <person name="Nellist C.F."/>
            <person name="Harrison R.J."/>
        </authorList>
    </citation>
    <scope>NUCLEOTIDE SEQUENCE [LARGE SCALE GENOMIC DNA]</scope>
    <source>
        <strain evidence="3 5">SCRP249</strain>
        <strain evidence="2 7">SCRP324</strain>
        <strain evidence="4 6">SCRP333</strain>
    </source>
</reference>
<evidence type="ECO:0000313" key="2">
    <source>
        <dbReference type="EMBL" id="KAE9033682.1"/>
    </source>
</evidence>
<feature type="chain" id="PRO_5036165201" evidence="1">
    <location>
        <begin position="29"/>
        <end position="53"/>
    </location>
</feature>
<comment type="caution">
    <text evidence="2">The sequence shown here is derived from an EMBL/GenBank/DDBJ whole genome shotgun (WGS) entry which is preliminary data.</text>
</comment>
<evidence type="ECO:0000256" key="1">
    <source>
        <dbReference type="SAM" id="SignalP"/>
    </source>
</evidence>